<keyword evidence="13" id="KW-0175">Coiled coil</keyword>
<evidence type="ECO:0000256" key="12">
    <source>
        <dbReference type="PROSITE-ProRule" id="PRU00723"/>
    </source>
</evidence>
<evidence type="ECO:0000256" key="4">
    <source>
        <dbReference type="ARBA" id="ARBA00022491"/>
    </source>
</evidence>
<dbReference type="CDD" id="cd20384">
    <property type="entry name" value="Tudor_ZGPAT"/>
    <property type="match status" value="1"/>
</dbReference>
<feature type="domain" description="G-patch" evidence="16">
    <location>
        <begin position="300"/>
        <end position="346"/>
    </location>
</feature>
<dbReference type="SMART" id="SM00333">
    <property type="entry name" value="TUDOR"/>
    <property type="match status" value="1"/>
</dbReference>
<keyword evidence="5 12" id="KW-0479">Metal-binding</keyword>
<dbReference type="GO" id="GO:0008270">
    <property type="term" value="F:zinc ion binding"/>
    <property type="evidence" value="ECO:0007669"/>
    <property type="project" value="UniProtKB-KW"/>
</dbReference>
<dbReference type="AlphaFoldDB" id="A0A6J2XZ70"/>
<evidence type="ECO:0000256" key="3">
    <source>
        <dbReference type="ARBA" id="ARBA00022414"/>
    </source>
</evidence>
<dbReference type="GO" id="GO:0000978">
    <property type="term" value="F:RNA polymerase II cis-regulatory region sequence-specific DNA binding"/>
    <property type="evidence" value="ECO:0007669"/>
    <property type="project" value="TreeGrafter"/>
</dbReference>
<dbReference type="RefSeq" id="XP_030756747.1">
    <property type="nucleotide sequence ID" value="XM_030900887.1"/>
</dbReference>
<keyword evidence="6 12" id="KW-0863">Zinc-finger</keyword>
<keyword evidence="7 12" id="KW-0862">Zinc</keyword>
<keyword evidence="17" id="KW-1185">Reference proteome</keyword>
<evidence type="ECO:0000256" key="11">
    <source>
        <dbReference type="ARBA" id="ARBA00023242"/>
    </source>
</evidence>
<evidence type="ECO:0000256" key="5">
    <source>
        <dbReference type="ARBA" id="ARBA00022723"/>
    </source>
</evidence>
<evidence type="ECO:0000256" key="14">
    <source>
        <dbReference type="SAM" id="MobiDB-lite"/>
    </source>
</evidence>
<evidence type="ECO:0000256" key="10">
    <source>
        <dbReference type="ARBA" id="ARBA00023163"/>
    </source>
</evidence>
<evidence type="ECO:0000256" key="9">
    <source>
        <dbReference type="ARBA" id="ARBA00023125"/>
    </source>
</evidence>
<evidence type="ECO:0000256" key="6">
    <source>
        <dbReference type="ARBA" id="ARBA00022771"/>
    </source>
</evidence>
<dbReference type="GO" id="GO:0005634">
    <property type="term" value="C:nucleus"/>
    <property type="evidence" value="ECO:0007669"/>
    <property type="project" value="UniProtKB-SubCell"/>
</dbReference>
<dbReference type="PANTHER" id="PTHR46297:SF1">
    <property type="entry name" value="ZINC FINGER CCCH-TYPE WITH G PATCH DOMAIN-CONTAINING PROTEIN"/>
    <property type="match status" value="1"/>
</dbReference>
<dbReference type="PANTHER" id="PTHR46297">
    <property type="entry name" value="ZINC FINGER CCCH-TYPE WITH G PATCH DOMAIN-CONTAINING PROTEIN"/>
    <property type="match status" value="1"/>
</dbReference>
<gene>
    <name evidence="18" type="primary">LOC115882686</name>
</gene>
<evidence type="ECO:0000256" key="8">
    <source>
        <dbReference type="ARBA" id="ARBA00023015"/>
    </source>
</evidence>
<feature type="region of interest" description="Disordered" evidence="14">
    <location>
        <begin position="247"/>
        <end position="270"/>
    </location>
</feature>
<feature type="compositionally biased region" description="Acidic residues" evidence="14">
    <location>
        <begin position="250"/>
        <end position="266"/>
    </location>
</feature>
<dbReference type="Pfam" id="PF01585">
    <property type="entry name" value="G-patch"/>
    <property type="match status" value="1"/>
</dbReference>
<name>A0A6J2XZ70_SITOR</name>
<dbReference type="GeneID" id="115882686"/>
<dbReference type="OrthoDB" id="5842926at2759"/>
<dbReference type="InParanoid" id="A0A6J2XZ70"/>
<feature type="coiled-coil region" evidence="13">
    <location>
        <begin position="356"/>
        <end position="427"/>
    </location>
</feature>
<evidence type="ECO:0000256" key="13">
    <source>
        <dbReference type="SAM" id="Coils"/>
    </source>
</evidence>
<reference evidence="18" key="1">
    <citation type="submission" date="2025-08" db="UniProtKB">
        <authorList>
            <consortium name="RefSeq"/>
        </authorList>
    </citation>
    <scope>IDENTIFICATION</scope>
    <source>
        <tissue evidence="18">Gonads</tissue>
    </source>
</reference>
<dbReference type="InterPro" id="IPR002999">
    <property type="entry name" value="Tudor"/>
</dbReference>
<dbReference type="PROSITE" id="PS50174">
    <property type="entry name" value="G_PATCH"/>
    <property type="match status" value="1"/>
</dbReference>
<evidence type="ECO:0000256" key="1">
    <source>
        <dbReference type="ARBA" id="ARBA00004062"/>
    </source>
</evidence>
<comment type="function">
    <text evidence="1">Transcription repressor.</text>
</comment>
<evidence type="ECO:0000256" key="2">
    <source>
        <dbReference type="ARBA" id="ARBA00004123"/>
    </source>
</evidence>
<feature type="domain" description="C3H1-type" evidence="15">
    <location>
        <begin position="149"/>
        <end position="174"/>
    </location>
</feature>
<proteinExistence type="predicted"/>
<accession>A0A6J2XZ70</accession>
<keyword evidence="4" id="KW-0678">Repressor</keyword>
<dbReference type="GO" id="GO:0001227">
    <property type="term" value="F:DNA-binding transcription repressor activity, RNA polymerase II-specific"/>
    <property type="evidence" value="ECO:0007669"/>
    <property type="project" value="TreeGrafter"/>
</dbReference>
<dbReference type="Gene3D" id="2.30.30.140">
    <property type="match status" value="1"/>
</dbReference>
<organism evidence="17 18">
    <name type="scientific">Sitophilus oryzae</name>
    <name type="common">Rice weevil</name>
    <name type="synonym">Curculio oryzae</name>
    <dbReference type="NCBI Taxonomy" id="7048"/>
    <lineage>
        <taxon>Eukaryota</taxon>
        <taxon>Metazoa</taxon>
        <taxon>Ecdysozoa</taxon>
        <taxon>Arthropoda</taxon>
        <taxon>Hexapoda</taxon>
        <taxon>Insecta</taxon>
        <taxon>Pterygota</taxon>
        <taxon>Neoptera</taxon>
        <taxon>Endopterygota</taxon>
        <taxon>Coleoptera</taxon>
        <taxon>Polyphaga</taxon>
        <taxon>Cucujiformia</taxon>
        <taxon>Curculionidae</taxon>
        <taxon>Dryophthorinae</taxon>
        <taxon>Sitophilus</taxon>
    </lineage>
</organism>
<dbReference type="InterPro" id="IPR000571">
    <property type="entry name" value="Znf_CCCH"/>
</dbReference>
<evidence type="ECO:0000259" key="15">
    <source>
        <dbReference type="PROSITE" id="PS50103"/>
    </source>
</evidence>
<keyword evidence="9" id="KW-0238">DNA-binding</keyword>
<evidence type="ECO:0000256" key="7">
    <source>
        <dbReference type="ARBA" id="ARBA00022833"/>
    </source>
</evidence>
<keyword evidence="11" id="KW-0539">Nucleus</keyword>
<feature type="zinc finger region" description="C3H1-type" evidence="12">
    <location>
        <begin position="149"/>
        <end position="174"/>
    </location>
</feature>
<dbReference type="Gene3D" id="2.30.30.1190">
    <property type="match status" value="1"/>
</dbReference>
<protein>
    <recommendedName>
        <fullName evidence="3">Zinc finger CCCH-type with G patch domain-containing protein</fullName>
    </recommendedName>
</protein>
<evidence type="ECO:0000313" key="17">
    <source>
        <dbReference type="Proteomes" id="UP000504635"/>
    </source>
</evidence>
<dbReference type="KEGG" id="soy:115882686"/>
<keyword evidence="10" id="KW-0804">Transcription</keyword>
<keyword evidence="8" id="KW-0805">Transcription regulation</keyword>
<dbReference type="SMART" id="SM00443">
    <property type="entry name" value="G_patch"/>
    <property type="match status" value="1"/>
</dbReference>
<dbReference type="FunCoup" id="A0A6J2XZ70">
    <property type="interactions" value="1252"/>
</dbReference>
<dbReference type="PROSITE" id="PS50103">
    <property type="entry name" value="ZF_C3H1"/>
    <property type="match status" value="1"/>
</dbReference>
<dbReference type="SUPFAM" id="SSF63748">
    <property type="entry name" value="Tudor/PWWP/MBT"/>
    <property type="match status" value="1"/>
</dbReference>
<evidence type="ECO:0000313" key="18">
    <source>
        <dbReference type="RefSeq" id="XP_030756747.1"/>
    </source>
</evidence>
<evidence type="ECO:0000259" key="16">
    <source>
        <dbReference type="PROSITE" id="PS50174"/>
    </source>
</evidence>
<comment type="subcellular location">
    <subcellularLocation>
        <location evidence="2">Nucleus</location>
    </subcellularLocation>
</comment>
<dbReference type="Proteomes" id="UP000504635">
    <property type="component" value="Unplaced"/>
</dbReference>
<sequence length="505" mass="58008">MDTNEYYQQLLGINQMLEVLSDGPEKDELLGLKQNIEELLSLTNDSTGPKDTNTNEIDDEYALFMSEMEKEGAVNITDNDSNNGSKNSIQTQSYKELEGKKFRAPHKHQWGQIVYHNAMVCSVPNEIPLNNEFEVRVLFLNPTHKEMLPCPYYFDLERDCNFSEEQCHFSHGELVPFSSLEDYIEPKFELLVVGSAVLAKQSNNLWYRAKIKHISKDTCTVKFDSKNCDNKDYEEIVFENILPLVNSEDYSGDDSDNSDIEGDIPDSDNSQLAKEREDIINMSLMNTPDTQALGQWEKYTKGIGSKLMEKMGYIVGAGLGKDGSGIVKPVTALILPQGKSLDFCMNLKEQCNNPNLFSAERKVKALQRKVERRQKRLEEQQKKRKSKEKMDVCEFINFTLRGSKSKSDKEEQNEQQLKEKLKSGTDKELNVACFTIEENIKKEQMAIDRLRRVLSGLSNTSTSQSENMGEKLREKEFDLRKMKNQVLLVKNEINRRKNNKQMSIF</sequence>
<dbReference type="InterPro" id="IPR000467">
    <property type="entry name" value="G_patch_dom"/>
</dbReference>